<evidence type="ECO:0000313" key="10">
    <source>
        <dbReference type="Proteomes" id="UP000019763"/>
    </source>
</evidence>
<evidence type="ECO:0000313" key="9">
    <source>
        <dbReference type="EMBL" id="EZG45502.1"/>
    </source>
</evidence>
<dbReference type="PROSITE" id="PS51192">
    <property type="entry name" value="HELICASE_ATP_BIND_1"/>
    <property type="match status" value="1"/>
</dbReference>
<dbReference type="PANTHER" id="PTHR12131">
    <property type="entry name" value="ATP-DEPENDENT RNA AND DNA HELICASE"/>
    <property type="match status" value="1"/>
</dbReference>
<reference evidence="9" key="1">
    <citation type="submission" date="2013-12" db="EMBL/GenBank/DDBJ databases">
        <authorList>
            <person name="Omoto C.K."/>
            <person name="Sibley D."/>
            <person name="Venepally P."/>
            <person name="Hadjithomas M."/>
            <person name="Karamycheva S."/>
            <person name="Brunk B."/>
            <person name="Roos D."/>
            <person name="Caler E."/>
            <person name="Lorenzi H."/>
        </authorList>
    </citation>
    <scope>NUCLEOTIDE SEQUENCE</scope>
</reference>
<keyword evidence="2" id="KW-0547">Nucleotide-binding</keyword>
<dbReference type="OrthoDB" id="64767at2759"/>
<dbReference type="InterPro" id="IPR011545">
    <property type="entry name" value="DEAD/DEAH_box_helicase_dom"/>
</dbReference>
<dbReference type="SUPFAM" id="SSF52540">
    <property type="entry name" value="P-loop containing nucleoside triphosphate hydrolases"/>
    <property type="match status" value="1"/>
</dbReference>
<dbReference type="OMA" id="IMLKNYN"/>
<dbReference type="Pfam" id="PF21408">
    <property type="entry name" value="MTR4-like_stalk"/>
    <property type="match status" value="1"/>
</dbReference>
<dbReference type="FunFam" id="3.40.50.300:FF:000141">
    <property type="entry name" value="ATP-dependent RNA helicase DOB1"/>
    <property type="match status" value="1"/>
</dbReference>
<dbReference type="CDD" id="cd18795">
    <property type="entry name" value="SF2_C_Ski2"/>
    <property type="match status" value="1"/>
</dbReference>
<keyword evidence="6" id="KW-0539">Nucleus</keyword>
<dbReference type="GO" id="GO:0003723">
    <property type="term" value="F:RNA binding"/>
    <property type="evidence" value="ECO:0007669"/>
    <property type="project" value="InterPro"/>
</dbReference>
<dbReference type="Gene3D" id="1.10.3380.30">
    <property type="match status" value="1"/>
</dbReference>
<dbReference type="eggNOG" id="KOG0948">
    <property type="taxonomic scope" value="Eukaryota"/>
</dbReference>
<dbReference type="Gene3D" id="3.40.50.300">
    <property type="entry name" value="P-loop containing nucleotide triphosphate hydrolases"/>
    <property type="match status" value="2"/>
</dbReference>
<dbReference type="GO" id="GO:0016787">
    <property type="term" value="F:hydrolase activity"/>
    <property type="evidence" value="ECO:0007669"/>
    <property type="project" value="UniProtKB-KW"/>
</dbReference>
<dbReference type="InterPro" id="IPR050699">
    <property type="entry name" value="RNA-DNA_Helicase"/>
</dbReference>
<dbReference type="GO" id="GO:0006401">
    <property type="term" value="P:RNA catabolic process"/>
    <property type="evidence" value="ECO:0007669"/>
    <property type="project" value="InterPro"/>
</dbReference>
<dbReference type="SMART" id="SM00490">
    <property type="entry name" value="HELICc"/>
    <property type="match status" value="1"/>
</dbReference>
<keyword evidence="5" id="KW-0067">ATP-binding</keyword>
<dbReference type="SMART" id="SM00487">
    <property type="entry name" value="DEXDc"/>
    <property type="match status" value="1"/>
</dbReference>
<dbReference type="Proteomes" id="UP000019763">
    <property type="component" value="Unassembled WGS sequence"/>
</dbReference>
<feature type="domain" description="Helicase C-terminal" evidence="8">
    <location>
        <begin position="287"/>
        <end position="495"/>
    </location>
</feature>
<organism evidence="9 10">
    <name type="scientific">Gregarina niphandrodes</name>
    <name type="common">Septate eugregarine</name>
    <dbReference type="NCBI Taxonomy" id="110365"/>
    <lineage>
        <taxon>Eukaryota</taxon>
        <taxon>Sar</taxon>
        <taxon>Alveolata</taxon>
        <taxon>Apicomplexa</taxon>
        <taxon>Conoidasida</taxon>
        <taxon>Gregarinasina</taxon>
        <taxon>Eugregarinorida</taxon>
        <taxon>Gregarinidae</taxon>
        <taxon>Gregarina</taxon>
    </lineage>
</organism>
<comment type="caution">
    <text evidence="9">The sequence shown here is derived from an EMBL/GenBank/DDBJ whole genome shotgun (WGS) entry which is preliminary data.</text>
</comment>
<keyword evidence="10" id="KW-1185">Reference proteome</keyword>
<dbReference type="InterPro" id="IPR001650">
    <property type="entry name" value="Helicase_C-like"/>
</dbReference>
<dbReference type="Pfam" id="PF08148">
    <property type="entry name" value="DSHCT"/>
    <property type="match status" value="1"/>
</dbReference>
<gene>
    <name evidence="9" type="ORF">GNI_138180</name>
</gene>
<dbReference type="PIRSF" id="PIRSF005198">
    <property type="entry name" value="Antiviral_helicase_SKI2"/>
    <property type="match status" value="1"/>
</dbReference>
<evidence type="ECO:0000256" key="4">
    <source>
        <dbReference type="ARBA" id="ARBA00022806"/>
    </source>
</evidence>
<evidence type="ECO:0000256" key="6">
    <source>
        <dbReference type="ARBA" id="ARBA00023242"/>
    </source>
</evidence>
<keyword evidence="4 9" id="KW-0347">Helicase</keyword>
<dbReference type="GO" id="GO:0000460">
    <property type="term" value="P:maturation of 5.8S rRNA"/>
    <property type="evidence" value="ECO:0007669"/>
    <property type="project" value="TreeGrafter"/>
</dbReference>
<dbReference type="GO" id="GO:0005524">
    <property type="term" value="F:ATP binding"/>
    <property type="evidence" value="ECO:0007669"/>
    <property type="project" value="UniProtKB-KW"/>
</dbReference>
<dbReference type="InterPro" id="IPR016438">
    <property type="entry name" value="SKI2-like"/>
</dbReference>
<dbReference type="InterPro" id="IPR027417">
    <property type="entry name" value="P-loop_NTPase"/>
</dbReference>
<protein>
    <submittedName>
        <fullName evidence="9">ATP-dependent RNA helicase</fullName>
    </submittedName>
</protein>
<accession>A0A023B1B1</accession>
<dbReference type="Pfam" id="PF00270">
    <property type="entry name" value="DEAD"/>
    <property type="match status" value="1"/>
</dbReference>
<evidence type="ECO:0000256" key="2">
    <source>
        <dbReference type="ARBA" id="ARBA00022741"/>
    </source>
</evidence>
<dbReference type="Pfam" id="PF00271">
    <property type="entry name" value="Helicase_C"/>
    <property type="match status" value="1"/>
</dbReference>
<dbReference type="InterPro" id="IPR012961">
    <property type="entry name" value="Ski2/MTR4_C"/>
</dbReference>
<dbReference type="GO" id="GO:0003724">
    <property type="term" value="F:RNA helicase activity"/>
    <property type="evidence" value="ECO:0007669"/>
    <property type="project" value="InterPro"/>
</dbReference>
<dbReference type="Pfam" id="PF13234">
    <property type="entry name" value="MTR4_beta-barrel"/>
    <property type="match status" value="1"/>
</dbReference>
<dbReference type="FunFam" id="3.40.50.300:FF:000083">
    <property type="entry name" value="ATP-dependent RNA helicase DOB1"/>
    <property type="match status" value="1"/>
</dbReference>
<evidence type="ECO:0000256" key="5">
    <source>
        <dbReference type="ARBA" id="ARBA00022840"/>
    </source>
</evidence>
<dbReference type="PROSITE" id="PS51194">
    <property type="entry name" value="HELICASE_CTER"/>
    <property type="match status" value="1"/>
</dbReference>
<dbReference type="InterPro" id="IPR025696">
    <property type="entry name" value="Beta-barrel_MTR4"/>
</dbReference>
<dbReference type="GeneID" id="22914902"/>
<dbReference type="Gene3D" id="2.40.30.300">
    <property type="match status" value="1"/>
</dbReference>
<comment type="subcellular location">
    <subcellularLocation>
        <location evidence="1">Nucleus</location>
    </subcellularLocation>
</comment>
<dbReference type="PANTHER" id="PTHR12131:SF7">
    <property type="entry name" value="EXOSOME RNA HELICASE MTR4"/>
    <property type="match status" value="1"/>
</dbReference>
<proteinExistence type="predicted"/>
<sequence length="1069" mass="120807">MEQPVWSADVVIEKLDGEKSKLDETTKNCVHEIVRPASWEVKVVGEYEPARKFAYPLDPFQKTAIDCIEMNESVLVAAHTSAGKTTVAEYAIALALKNKSRVIYTAPIKALSNQKFRDLQEQFQDVGLMTGDVTLNPNASVIIMTTEILRSILYRGSELVREVKWVIFDEIHYMRDRDRGVIWEETIVLLPDSVRQVFLSATVPNTLEFAEWICRTKHQPCHVVSTSFRPTPLQHYLFPAGGEGLSLVMNEHRQYQEDNYRHVLQQLSNDRGASSSRNKKRRVGGDDLERILLMCNEKNFTPVIVFAFSKKEVEENASVISSLDLTTEQEKRDIQKIYDSAVSTLSEQDRDLPQVTGILPHLLKGIGIHHGGLLPMVKEVIEILFQELLIKVLFSTETFSMGINMPARTVVFTGLHKFDGQEKRMISPGEYIQMSGRAGRRGIDTKGYSIVIVQSLPGGADQGTASGGSDELRQLFTGEAFRLDSNFYMKYNTILNLFRVEGASPEYMIKRSFLQFQTKRNTITLEEDLRKMQNELDENSIDALMHRLYHYLGKSVALLDTASLDTASLDTASLEVCRRPIPDLSTAEFASLLKCSCADSSAWRQLLPEKLREEDDDTVECAVVDYTDYCNAWRKHRLGIAAAMHASSTTVLQFLTRGRVVRIVERHATDARLDRQWGYGAVVNITTKRVPHSREPELFLDVVLRVADSATRGSVITLSQMQPHPAGNVERVILYGAPNPIDKTNPHFETFRVPLKAVADITKLRLKLDESSEKQSEEFRLRVGMKLLGLLCRQPVIDCLHPVDEMGLAVSDTLAAAVKEMGECEKQLRHASFYGWRWTETIVSAYHSRIDVANRINSIQSQLQAAQHPRNTVQLKAMTEVLRRLDYIDKDDVITYKGRACCDLSAVDTLIMGELLFNFKDMVGLSSDYLCAMMSCLVHEEPVKTVTHLDDPKLQTVYDEVLATARKIAETSVKCGIDIDPLAYVQKFTPALMVPARDWVRNRPFGEIMREHPDLYEGSVVRSFRRLEEALRECAACAHAMGSETLEELFLVAIKNHRKGIVFQASLYL</sequence>
<feature type="domain" description="Helicase ATP-binding" evidence="7">
    <location>
        <begin position="65"/>
        <end position="221"/>
    </location>
</feature>
<name>A0A023B1B1_GRENI</name>
<dbReference type="VEuPathDB" id="CryptoDB:GNI_138180"/>
<evidence type="ECO:0000259" key="8">
    <source>
        <dbReference type="PROSITE" id="PS51194"/>
    </source>
</evidence>
<dbReference type="GO" id="GO:0005634">
    <property type="term" value="C:nucleus"/>
    <property type="evidence" value="ECO:0007669"/>
    <property type="project" value="UniProtKB-SubCell"/>
</dbReference>
<dbReference type="RefSeq" id="XP_011132478.1">
    <property type="nucleotide sequence ID" value="XM_011134176.1"/>
</dbReference>
<evidence type="ECO:0000259" key="7">
    <source>
        <dbReference type="PROSITE" id="PS51192"/>
    </source>
</evidence>
<evidence type="ECO:0000256" key="3">
    <source>
        <dbReference type="ARBA" id="ARBA00022801"/>
    </source>
</evidence>
<dbReference type="EMBL" id="AFNH02001022">
    <property type="protein sequence ID" value="EZG45502.1"/>
    <property type="molecule type" value="Genomic_DNA"/>
</dbReference>
<keyword evidence="3" id="KW-0378">Hydrolase</keyword>
<dbReference type="InterPro" id="IPR048392">
    <property type="entry name" value="MTR4-like_stalk"/>
</dbReference>
<dbReference type="InterPro" id="IPR014001">
    <property type="entry name" value="Helicase_ATP-bd"/>
</dbReference>
<dbReference type="SMART" id="SM01142">
    <property type="entry name" value="DSHCT"/>
    <property type="match status" value="1"/>
</dbReference>
<evidence type="ECO:0000256" key="1">
    <source>
        <dbReference type="ARBA" id="ARBA00004123"/>
    </source>
</evidence>
<dbReference type="AlphaFoldDB" id="A0A023B1B1"/>